<evidence type="ECO:0000256" key="2">
    <source>
        <dbReference type="SAM" id="MobiDB-lite"/>
    </source>
</evidence>
<keyword evidence="4" id="KW-0496">Mitochondrion</keyword>
<evidence type="ECO:0000313" key="5">
    <source>
        <dbReference type="Proteomes" id="UP000039324"/>
    </source>
</evidence>
<dbReference type="InterPro" id="IPR012459">
    <property type="entry name" value="Rrp15"/>
</dbReference>
<protein>
    <recommendedName>
        <fullName evidence="7">RRP15-like protein</fullName>
    </recommendedName>
</protein>
<dbReference type="Proteomes" id="UP000290189">
    <property type="component" value="Unassembled WGS sequence"/>
</dbReference>
<dbReference type="PANTHER" id="PTHR13245:SF14">
    <property type="entry name" value="RRP15-LIKE PROTEIN"/>
    <property type="match status" value="1"/>
</dbReference>
<evidence type="ECO:0000313" key="4">
    <source>
        <dbReference type="EMBL" id="SPR01272.1"/>
    </source>
</evidence>
<dbReference type="EMBL" id="CDSF01000112">
    <property type="protein sequence ID" value="CEP01231.1"/>
    <property type="molecule type" value="Genomic_DNA"/>
</dbReference>
<name>A0A0G4J1T1_PLABS</name>
<feature type="compositionally biased region" description="Acidic residues" evidence="2">
    <location>
        <begin position="174"/>
        <end position="198"/>
    </location>
</feature>
<dbReference type="Proteomes" id="UP000039324">
    <property type="component" value="Unassembled WGS sequence"/>
</dbReference>
<gene>
    <name evidence="3" type="ORF">PBRA_001837</name>
    <name evidence="4" type="ORF">PLBR_LOCUS8487</name>
</gene>
<reference evidence="3 5" key="1">
    <citation type="submission" date="2015-02" db="EMBL/GenBank/DDBJ databases">
        <authorList>
            <person name="Chooi Y.-H."/>
        </authorList>
    </citation>
    <scope>NUCLEOTIDE SEQUENCE [LARGE SCALE GENOMIC DNA]</scope>
    <source>
        <strain evidence="3">E3</strain>
    </source>
</reference>
<dbReference type="OMA" id="WDIPYER"/>
<evidence type="ECO:0000313" key="3">
    <source>
        <dbReference type="EMBL" id="CEP01231.1"/>
    </source>
</evidence>
<sequence>MSKVQTAPSTEVSSAPSAFGNALSGLLSRRSDACEHDVAVRKSLPTVDKELRAKRKERKLKKLLRLKEHAPVTDYEADGALERILIRTATKGVVTLFNAVTAQQKLMQDRKPAALATSKVAAADKVSKAKFFDMLKSGRTKSTAPADDADKQWSVLSDGYMMDAKAKDWRAADMSDDGQEIEQEYEVTVEDDEADEWE</sequence>
<dbReference type="PANTHER" id="PTHR13245">
    <property type="entry name" value="RRP15-LIKE PROTEIN"/>
    <property type="match status" value="1"/>
</dbReference>
<geneLocation type="mitochondrion" evidence="4"/>
<dbReference type="GO" id="GO:0000460">
    <property type="term" value="P:maturation of 5.8S rRNA"/>
    <property type="evidence" value="ECO:0007669"/>
    <property type="project" value="TreeGrafter"/>
</dbReference>
<proteinExistence type="inferred from homology"/>
<evidence type="ECO:0008006" key="7">
    <source>
        <dbReference type="Google" id="ProtNLM"/>
    </source>
</evidence>
<evidence type="ECO:0000256" key="1">
    <source>
        <dbReference type="ARBA" id="ARBA00007462"/>
    </source>
</evidence>
<dbReference type="EMBL" id="OVEO01000017">
    <property type="protein sequence ID" value="SPR01272.1"/>
    <property type="molecule type" value="Genomic_DNA"/>
</dbReference>
<dbReference type="OrthoDB" id="20949at2759"/>
<reference evidence="4 6" key="2">
    <citation type="submission" date="2018-03" db="EMBL/GenBank/DDBJ databases">
        <authorList>
            <person name="Fogelqvist J."/>
        </authorList>
    </citation>
    <scope>NUCLEOTIDE SEQUENCE [LARGE SCALE GENOMIC DNA]</scope>
</reference>
<dbReference type="Pfam" id="PF07890">
    <property type="entry name" value="Rrp15p"/>
    <property type="match status" value="1"/>
</dbReference>
<dbReference type="GO" id="GO:0000470">
    <property type="term" value="P:maturation of LSU-rRNA"/>
    <property type="evidence" value="ECO:0007669"/>
    <property type="project" value="TreeGrafter"/>
</dbReference>
<keyword evidence="5" id="KW-1185">Reference proteome</keyword>
<organism evidence="3 5">
    <name type="scientific">Plasmodiophora brassicae</name>
    <name type="common">Clubroot disease agent</name>
    <dbReference type="NCBI Taxonomy" id="37360"/>
    <lineage>
        <taxon>Eukaryota</taxon>
        <taxon>Sar</taxon>
        <taxon>Rhizaria</taxon>
        <taxon>Endomyxa</taxon>
        <taxon>Phytomyxea</taxon>
        <taxon>Plasmodiophorida</taxon>
        <taxon>Plasmodiophoridae</taxon>
        <taxon>Plasmodiophora</taxon>
    </lineage>
</organism>
<accession>A0A0G4J1T1</accession>
<dbReference type="AlphaFoldDB" id="A0A0G4J1T1"/>
<feature type="region of interest" description="Disordered" evidence="2">
    <location>
        <begin position="172"/>
        <end position="198"/>
    </location>
</feature>
<comment type="similarity">
    <text evidence="1">Belongs to the RRP15 family.</text>
</comment>
<dbReference type="STRING" id="37360.A0A0G4J1T1"/>
<dbReference type="GO" id="GO:0030687">
    <property type="term" value="C:preribosome, large subunit precursor"/>
    <property type="evidence" value="ECO:0007669"/>
    <property type="project" value="TreeGrafter"/>
</dbReference>
<evidence type="ECO:0000313" key="6">
    <source>
        <dbReference type="Proteomes" id="UP000290189"/>
    </source>
</evidence>